<dbReference type="AlphaFoldDB" id="A0A433T554"/>
<comment type="caution">
    <text evidence="2">The sequence shown here is derived from an EMBL/GenBank/DDBJ whole genome shotgun (WGS) entry which is preliminary data.</text>
</comment>
<gene>
    <name evidence="2" type="ORF">EGW08_015580</name>
</gene>
<dbReference type="EMBL" id="RQTK01000645">
    <property type="protein sequence ID" value="RUS76664.1"/>
    <property type="molecule type" value="Genomic_DNA"/>
</dbReference>
<keyword evidence="3" id="KW-1185">Reference proteome</keyword>
<feature type="compositionally biased region" description="Polar residues" evidence="1">
    <location>
        <begin position="161"/>
        <end position="173"/>
    </location>
</feature>
<name>A0A433T554_ELYCH</name>
<reference evidence="2 3" key="1">
    <citation type="submission" date="2019-01" db="EMBL/GenBank/DDBJ databases">
        <title>A draft genome assembly of the solar-powered sea slug Elysia chlorotica.</title>
        <authorList>
            <person name="Cai H."/>
            <person name="Li Q."/>
            <person name="Fang X."/>
            <person name="Li J."/>
            <person name="Curtis N.E."/>
            <person name="Altenburger A."/>
            <person name="Shibata T."/>
            <person name="Feng M."/>
            <person name="Maeda T."/>
            <person name="Schwartz J.A."/>
            <person name="Shigenobu S."/>
            <person name="Lundholm N."/>
            <person name="Nishiyama T."/>
            <person name="Yang H."/>
            <person name="Hasebe M."/>
            <person name="Li S."/>
            <person name="Pierce S.K."/>
            <person name="Wang J."/>
        </authorList>
    </citation>
    <scope>NUCLEOTIDE SEQUENCE [LARGE SCALE GENOMIC DNA]</scope>
    <source>
        <strain evidence="2">EC2010</strain>
        <tissue evidence="2">Whole organism of an adult</tissue>
    </source>
</reference>
<evidence type="ECO:0000313" key="3">
    <source>
        <dbReference type="Proteomes" id="UP000271974"/>
    </source>
</evidence>
<proteinExistence type="predicted"/>
<sequence>MSSSSETHVHRSYSPDGPSATTISTDHQLRWTNPYPHPGTEIDHRQDPKTLLEQQQQLLLSHPSLHQHHHFHHHFYRHQLMLGDDNTSHNDPPSSDTEAKSPSSTSSSRNRDIPASPSTITHGATYHQNRPKRPSDPSHDKHTDATDSSRTAKPSYKAHSTKTSDLRNSSSTSPEHHPYLSRRRPSFPESLPERGVFSGNELESMEMMLHGLKSPKNQGGRDKHKS</sequence>
<feature type="compositionally biased region" description="Basic and acidic residues" evidence="1">
    <location>
        <begin position="133"/>
        <end position="147"/>
    </location>
</feature>
<evidence type="ECO:0000256" key="1">
    <source>
        <dbReference type="SAM" id="MobiDB-lite"/>
    </source>
</evidence>
<accession>A0A433T554</accession>
<protein>
    <submittedName>
        <fullName evidence="2">Uncharacterized protein</fullName>
    </submittedName>
</protein>
<organism evidence="2 3">
    <name type="scientific">Elysia chlorotica</name>
    <name type="common">Eastern emerald elysia</name>
    <name type="synonym">Sea slug</name>
    <dbReference type="NCBI Taxonomy" id="188477"/>
    <lineage>
        <taxon>Eukaryota</taxon>
        <taxon>Metazoa</taxon>
        <taxon>Spiralia</taxon>
        <taxon>Lophotrochozoa</taxon>
        <taxon>Mollusca</taxon>
        <taxon>Gastropoda</taxon>
        <taxon>Heterobranchia</taxon>
        <taxon>Euthyneura</taxon>
        <taxon>Panpulmonata</taxon>
        <taxon>Sacoglossa</taxon>
        <taxon>Placobranchoidea</taxon>
        <taxon>Plakobranchidae</taxon>
        <taxon>Elysia</taxon>
    </lineage>
</organism>
<feature type="compositionally biased region" description="Low complexity" evidence="1">
    <location>
        <begin position="94"/>
        <end position="108"/>
    </location>
</feature>
<dbReference type="Proteomes" id="UP000271974">
    <property type="component" value="Unassembled WGS sequence"/>
</dbReference>
<feature type="compositionally biased region" description="Polar residues" evidence="1">
    <location>
        <begin position="116"/>
        <end position="128"/>
    </location>
</feature>
<evidence type="ECO:0000313" key="2">
    <source>
        <dbReference type="EMBL" id="RUS76664.1"/>
    </source>
</evidence>
<feature type="region of interest" description="Disordered" evidence="1">
    <location>
        <begin position="82"/>
        <end position="226"/>
    </location>
</feature>
<feature type="region of interest" description="Disordered" evidence="1">
    <location>
        <begin position="1"/>
        <end position="24"/>
    </location>
</feature>